<reference evidence="6 7" key="1">
    <citation type="submission" date="2018-05" db="EMBL/GenBank/DDBJ databases">
        <title>Genetic diversity of glacier-inhabiting Cryobacterium bacteria in China and description of Cryobacterium mengkeensis sp. nov. and Arthrobacter glacialis sp. nov.</title>
        <authorList>
            <person name="Liu Q."/>
            <person name="Xin Y.-H."/>
        </authorList>
    </citation>
    <scope>NUCLEOTIDE SEQUENCE [LARGE SCALE GENOMIC DNA]</scope>
    <source>
        <strain evidence="6 7">LI2</strain>
    </source>
</reference>
<evidence type="ECO:0000313" key="7">
    <source>
        <dbReference type="Proteomes" id="UP000247832"/>
    </source>
</evidence>
<dbReference type="Pfam" id="PF00294">
    <property type="entry name" value="PfkB"/>
    <property type="match status" value="1"/>
</dbReference>
<dbReference type="CDD" id="cd01166">
    <property type="entry name" value="KdgK"/>
    <property type="match status" value="1"/>
</dbReference>
<dbReference type="SUPFAM" id="SSF53613">
    <property type="entry name" value="Ribokinase-like"/>
    <property type="match status" value="1"/>
</dbReference>
<feature type="domain" description="Carbohydrate kinase PfkB" evidence="5">
    <location>
        <begin position="9"/>
        <end position="300"/>
    </location>
</feature>
<gene>
    <name evidence="6" type="ORF">CVV68_18210</name>
</gene>
<keyword evidence="7" id="KW-1185">Reference proteome</keyword>
<dbReference type="PROSITE" id="PS00584">
    <property type="entry name" value="PFKB_KINASES_2"/>
    <property type="match status" value="1"/>
</dbReference>
<dbReference type="Proteomes" id="UP000247832">
    <property type="component" value="Unassembled WGS sequence"/>
</dbReference>
<comment type="caution">
    <text evidence="6">The sequence shown here is derived from an EMBL/GenBank/DDBJ whole genome shotgun (WGS) entry which is preliminary data.</text>
</comment>
<dbReference type="EMBL" id="QJVD01000024">
    <property type="protein sequence ID" value="PYI65501.1"/>
    <property type="molecule type" value="Genomic_DNA"/>
</dbReference>
<proteinExistence type="inferred from homology"/>
<evidence type="ECO:0000256" key="2">
    <source>
        <dbReference type="ARBA" id="ARBA00022679"/>
    </source>
</evidence>
<dbReference type="Gene3D" id="3.40.1190.20">
    <property type="match status" value="1"/>
</dbReference>
<sequence length="320" mass="33400">MRRDLITPYVVTFGETMGLIKSDQPGPLAHATSLSLGIGGSESNVAIGLQRLGVVSVWCGRVGDDALGQRVIREIRAEGIDVYATVDATAATGLMLKERRTSSLQNVTYYRKGSAGSKISAADIPASLISSATLLHITGITPALSAEAAQTMQYAIDTARGAGVPISLDLNYRRALWSEEDAAVAYRELIPQVNIVFASDDEAAIAVGASDGPADLAAKLTAMGPSEAIIKLGAEGALAIIDGAEYFQPAIPVDVLDTVGAGDAFVAGYLTELVTGQTPEVRLRTAAKTGAFACLVPGDWEGAPRRSELDLLNSKEPVSR</sequence>
<protein>
    <submittedName>
        <fullName evidence="6">Sugar kinase</fullName>
    </submittedName>
</protein>
<dbReference type="AlphaFoldDB" id="A0A2V5L2B8"/>
<dbReference type="PANTHER" id="PTHR43320:SF2">
    <property type="entry name" value="2-DEHYDRO-3-DEOXYGLUCONOKINASE_2-DEHYDRO-3-DEOXYGALACTONOKINASE"/>
    <property type="match status" value="1"/>
</dbReference>
<evidence type="ECO:0000256" key="4">
    <source>
        <dbReference type="RuleBase" id="RU003704"/>
    </source>
</evidence>
<dbReference type="InterPro" id="IPR002139">
    <property type="entry name" value="Ribo/fructo_kinase"/>
</dbReference>
<dbReference type="RefSeq" id="WP_110502423.1">
    <property type="nucleotide sequence ID" value="NZ_QJVD01000024.1"/>
</dbReference>
<dbReference type="InterPro" id="IPR011611">
    <property type="entry name" value="PfkB_dom"/>
</dbReference>
<comment type="similarity">
    <text evidence="1 4">Belongs to the carbohydrate kinase PfkB family.</text>
</comment>
<keyword evidence="2 4" id="KW-0808">Transferase</keyword>
<dbReference type="InterPro" id="IPR002173">
    <property type="entry name" value="Carboh/pur_kinase_PfkB_CS"/>
</dbReference>
<evidence type="ECO:0000313" key="6">
    <source>
        <dbReference type="EMBL" id="PYI65501.1"/>
    </source>
</evidence>
<dbReference type="PANTHER" id="PTHR43320">
    <property type="entry name" value="SUGAR KINASE"/>
    <property type="match status" value="1"/>
</dbReference>
<name>A0A2V5L2B8_9MICC</name>
<organism evidence="6 7">
    <name type="scientific">Arthrobacter livingstonensis</name>
    <dbReference type="NCBI Taxonomy" id="670078"/>
    <lineage>
        <taxon>Bacteria</taxon>
        <taxon>Bacillati</taxon>
        <taxon>Actinomycetota</taxon>
        <taxon>Actinomycetes</taxon>
        <taxon>Micrococcales</taxon>
        <taxon>Micrococcaceae</taxon>
        <taxon>Arthrobacter</taxon>
    </lineage>
</organism>
<evidence type="ECO:0000256" key="1">
    <source>
        <dbReference type="ARBA" id="ARBA00010688"/>
    </source>
</evidence>
<dbReference type="PRINTS" id="PR00990">
    <property type="entry name" value="RIBOKINASE"/>
</dbReference>
<evidence type="ECO:0000256" key="3">
    <source>
        <dbReference type="ARBA" id="ARBA00022777"/>
    </source>
</evidence>
<accession>A0A2V5L2B8</accession>
<dbReference type="InterPro" id="IPR052700">
    <property type="entry name" value="Carb_kinase_PfkB-like"/>
</dbReference>
<dbReference type="OrthoDB" id="9808601at2"/>
<evidence type="ECO:0000259" key="5">
    <source>
        <dbReference type="Pfam" id="PF00294"/>
    </source>
</evidence>
<dbReference type="GO" id="GO:0016301">
    <property type="term" value="F:kinase activity"/>
    <property type="evidence" value="ECO:0007669"/>
    <property type="project" value="UniProtKB-KW"/>
</dbReference>
<dbReference type="InterPro" id="IPR029056">
    <property type="entry name" value="Ribokinase-like"/>
</dbReference>
<keyword evidence="3 4" id="KW-0418">Kinase</keyword>